<proteinExistence type="predicted"/>
<dbReference type="SUPFAM" id="SSF46689">
    <property type="entry name" value="Homeodomain-like"/>
    <property type="match status" value="1"/>
</dbReference>
<accession>A0A172TE33</accession>
<evidence type="ECO:0000256" key="3">
    <source>
        <dbReference type="ARBA" id="ARBA00023163"/>
    </source>
</evidence>
<dbReference type="SUPFAM" id="SSF51215">
    <property type="entry name" value="Regulatory protein AraC"/>
    <property type="match status" value="1"/>
</dbReference>
<dbReference type="InterPro" id="IPR003313">
    <property type="entry name" value="AraC-bd"/>
</dbReference>
<keyword evidence="3" id="KW-0804">Transcription</keyword>
<dbReference type="InterPro" id="IPR018062">
    <property type="entry name" value="HTH_AraC-typ_CS"/>
</dbReference>
<dbReference type="InterPro" id="IPR020449">
    <property type="entry name" value="Tscrpt_reg_AraC-type_HTH"/>
</dbReference>
<keyword evidence="2" id="KW-0238">DNA-binding</keyword>
<evidence type="ECO:0000313" key="5">
    <source>
        <dbReference type="EMBL" id="ANE45174.1"/>
    </source>
</evidence>
<dbReference type="Pfam" id="PF12833">
    <property type="entry name" value="HTH_18"/>
    <property type="match status" value="1"/>
</dbReference>
<dbReference type="PANTHER" id="PTHR43280:SF2">
    <property type="entry name" value="HTH-TYPE TRANSCRIPTIONAL REGULATOR EXSA"/>
    <property type="match status" value="1"/>
</dbReference>
<evidence type="ECO:0000256" key="2">
    <source>
        <dbReference type="ARBA" id="ARBA00023125"/>
    </source>
</evidence>
<name>A0A172TE33_9BACL</name>
<dbReference type="AlphaFoldDB" id="A0A172TE33"/>
<dbReference type="EMBL" id="CP011388">
    <property type="protein sequence ID" value="ANE45174.1"/>
    <property type="molecule type" value="Genomic_DNA"/>
</dbReference>
<dbReference type="STRING" id="1178515.SY83_01190"/>
<sequence length="283" mass="33304">MEIFYEFEKDMPFLIEDWTPISMVETFHWHTPLEIGYCVSGQGWFYFGDKKYRVQPGDVFVVNNMERHIAQSDPEDPSRYLFIFFDPSIMDQMDKELLLPFIYNPAQFSNQIPAGTRIADELGALFLQFQQEYNERSVGCKSMMRGILLQICSLLLRHYGNNTPRKEMNRVFNSYNKLQPALSLMKEQFREPLELEHIADLLRLSPSRARHLFKETIGEGFKEYLTHLRINEAKRLLITSDLPVLDICLQCGFQSQTPFYRSFRHIVGVSPQQYRDQVTEMSV</sequence>
<keyword evidence="6" id="KW-1185">Reference proteome</keyword>
<dbReference type="InterPro" id="IPR037923">
    <property type="entry name" value="HTH-like"/>
</dbReference>
<dbReference type="SMART" id="SM00342">
    <property type="entry name" value="HTH_ARAC"/>
    <property type="match status" value="1"/>
</dbReference>
<reference evidence="5 6" key="1">
    <citation type="submission" date="2015-01" db="EMBL/GenBank/DDBJ databases">
        <title>Paenibacillus swuensis/DY6/whole genome sequencing.</title>
        <authorList>
            <person name="Kim M.K."/>
            <person name="Srinivasan S."/>
            <person name="Lee J.-J."/>
        </authorList>
    </citation>
    <scope>NUCLEOTIDE SEQUENCE [LARGE SCALE GENOMIC DNA]</scope>
    <source>
        <strain evidence="5 6">DY6</strain>
    </source>
</reference>
<evidence type="ECO:0000256" key="1">
    <source>
        <dbReference type="ARBA" id="ARBA00023015"/>
    </source>
</evidence>
<evidence type="ECO:0000259" key="4">
    <source>
        <dbReference type="PROSITE" id="PS01124"/>
    </source>
</evidence>
<organism evidence="5 6">
    <name type="scientific">Paenibacillus swuensis</name>
    <dbReference type="NCBI Taxonomy" id="1178515"/>
    <lineage>
        <taxon>Bacteria</taxon>
        <taxon>Bacillati</taxon>
        <taxon>Bacillota</taxon>
        <taxon>Bacilli</taxon>
        <taxon>Bacillales</taxon>
        <taxon>Paenibacillaceae</taxon>
        <taxon>Paenibacillus</taxon>
    </lineage>
</organism>
<feature type="domain" description="HTH araC/xylS-type" evidence="4">
    <location>
        <begin position="179"/>
        <end position="277"/>
    </location>
</feature>
<dbReference type="Gene3D" id="2.60.120.10">
    <property type="entry name" value="Jelly Rolls"/>
    <property type="match status" value="1"/>
</dbReference>
<dbReference type="PROSITE" id="PS00041">
    <property type="entry name" value="HTH_ARAC_FAMILY_1"/>
    <property type="match status" value="1"/>
</dbReference>
<dbReference type="KEGG" id="pswu:SY83_01190"/>
<dbReference type="GO" id="GO:0043565">
    <property type="term" value="F:sequence-specific DNA binding"/>
    <property type="evidence" value="ECO:0007669"/>
    <property type="project" value="InterPro"/>
</dbReference>
<dbReference type="Gene3D" id="1.10.10.60">
    <property type="entry name" value="Homeodomain-like"/>
    <property type="match status" value="2"/>
</dbReference>
<dbReference type="RefSeq" id="WP_068603486.1">
    <property type="nucleotide sequence ID" value="NZ_CP011388.1"/>
</dbReference>
<dbReference type="Proteomes" id="UP000076927">
    <property type="component" value="Chromosome"/>
</dbReference>
<dbReference type="InterPro" id="IPR018060">
    <property type="entry name" value="HTH_AraC"/>
</dbReference>
<dbReference type="PRINTS" id="PR00032">
    <property type="entry name" value="HTHARAC"/>
</dbReference>
<dbReference type="PANTHER" id="PTHR43280">
    <property type="entry name" value="ARAC-FAMILY TRANSCRIPTIONAL REGULATOR"/>
    <property type="match status" value="1"/>
</dbReference>
<dbReference type="GO" id="GO:0003700">
    <property type="term" value="F:DNA-binding transcription factor activity"/>
    <property type="evidence" value="ECO:0007669"/>
    <property type="project" value="InterPro"/>
</dbReference>
<dbReference type="Pfam" id="PF02311">
    <property type="entry name" value="AraC_binding"/>
    <property type="match status" value="1"/>
</dbReference>
<evidence type="ECO:0000313" key="6">
    <source>
        <dbReference type="Proteomes" id="UP000076927"/>
    </source>
</evidence>
<dbReference type="PROSITE" id="PS01124">
    <property type="entry name" value="HTH_ARAC_FAMILY_2"/>
    <property type="match status" value="1"/>
</dbReference>
<protein>
    <submittedName>
        <fullName evidence="5">AraC family transcriptional regulator</fullName>
    </submittedName>
</protein>
<gene>
    <name evidence="5" type="ORF">SY83_01190</name>
</gene>
<dbReference type="PATRIC" id="fig|1178515.4.peg.211"/>
<keyword evidence="1" id="KW-0805">Transcription regulation</keyword>
<dbReference type="InterPro" id="IPR014710">
    <property type="entry name" value="RmlC-like_jellyroll"/>
</dbReference>
<dbReference type="InterPro" id="IPR009057">
    <property type="entry name" value="Homeodomain-like_sf"/>
</dbReference>